<evidence type="ECO:0000313" key="2">
    <source>
        <dbReference type="EMBL" id="MXY32837.1"/>
    </source>
</evidence>
<dbReference type="Pfam" id="PF03372">
    <property type="entry name" value="Exo_endo_phos"/>
    <property type="match status" value="1"/>
</dbReference>
<dbReference type="Gene3D" id="3.60.10.10">
    <property type="entry name" value="Endonuclease/exonuclease/phosphatase"/>
    <property type="match status" value="1"/>
</dbReference>
<protein>
    <recommendedName>
        <fullName evidence="1">Endonuclease/exonuclease/phosphatase domain-containing protein</fullName>
    </recommendedName>
</protein>
<name>A0A6B0XYK2_9RHOB</name>
<dbReference type="SUPFAM" id="SSF56219">
    <property type="entry name" value="DNase I-like"/>
    <property type="match status" value="1"/>
</dbReference>
<dbReference type="InterPro" id="IPR036691">
    <property type="entry name" value="Endo/exonu/phosph_ase_sf"/>
</dbReference>
<reference evidence="2" key="1">
    <citation type="submission" date="2019-09" db="EMBL/GenBank/DDBJ databases">
        <title>Characterisation of the sponge microbiome using genome-centric metagenomics.</title>
        <authorList>
            <person name="Engelberts J.P."/>
            <person name="Robbins S.J."/>
            <person name="De Goeij J.M."/>
            <person name="Aranda M."/>
            <person name="Bell S.C."/>
            <person name="Webster N.S."/>
        </authorList>
    </citation>
    <scope>NUCLEOTIDE SEQUENCE</scope>
    <source>
        <strain evidence="2">SB0664_bin_43</strain>
    </source>
</reference>
<dbReference type="GO" id="GO:0003824">
    <property type="term" value="F:catalytic activity"/>
    <property type="evidence" value="ECO:0007669"/>
    <property type="project" value="InterPro"/>
</dbReference>
<dbReference type="InterPro" id="IPR005135">
    <property type="entry name" value="Endo/exonuclease/phosphatase"/>
</dbReference>
<sequence length="126" mass="14554">MAFNIFSLNLWNLNWDFRDRMRRLDGYLSHAQPEIVCLQEVSPVAPTGRPQSDLLCTQVPDMTRLYSSQYQWEEREEGLATLSRLPLLSFDSFMLPPAEGDGLRRLQITALDYHGQRMLVANTHLA</sequence>
<feature type="non-terminal residue" evidence="2">
    <location>
        <position position="126"/>
    </location>
</feature>
<dbReference type="EMBL" id="VXRY01000073">
    <property type="protein sequence ID" value="MXY32837.1"/>
    <property type="molecule type" value="Genomic_DNA"/>
</dbReference>
<organism evidence="2">
    <name type="scientific">Boseongicola sp. SB0664_bin_43</name>
    <dbReference type="NCBI Taxonomy" id="2604844"/>
    <lineage>
        <taxon>Bacteria</taxon>
        <taxon>Pseudomonadati</taxon>
        <taxon>Pseudomonadota</taxon>
        <taxon>Alphaproteobacteria</taxon>
        <taxon>Rhodobacterales</taxon>
        <taxon>Paracoccaceae</taxon>
        <taxon>Boseongicola</taxon>
    </lineage>
</organism>
<feature type="domain" description="Endonuclease/exonuclease/phosphatase" evidence="1">
    <location>
        <begin position="11"/>
        <end position="91"/>
    </location>
</feature>
<evidence type="ECO:0000259" key="1">
    <source>
        <dbReference type="Pfam" id="PF03372"/>
    </source>
</evidence>
<dbReference type="AlphaFoldDB" id="A0A6B0XYK2"/>
<proteinExistence type="predicted"/>
<gene>
    <name evidence="2" type="ORF">F4Y60_01850</name>
</gene>
<comment type="caution">
    <text evidence="2">The sequence shown here is derived from an EMBL/GenBank/DDBJ whole genome shotgun (WGS) entry which is preliminary data.</text>
</comment>
<accession>A0A6B0XYK2</accession>